<sequence>MKEKPHRRRGHGQLRWPWPTVVWRRGRAFGGVADEETTRGMRR</sequence>
<dbReference type="Proteomes" id="UP000322667">
    <property type="component" value="Chromosome D10"/>
</dbReference>
<evidence type="ECO:0000313" key="1">
    <source>
        <dbReference type="EMBL" id="TYH47764.1"/>
    </source>
</evidence>
<proteinExistence type="predicted"/>
<reference evidence="1 2" key="1">
    <citation type="submission" date="2019-07" db="EMBL/GenBank/DDBJ databases">
        <title>WGS assembly of Gossypium tomentosum.</title>
        <authorList>
            <person name="Chen Z.J."/>
            <person name="Sreedasyam A."/>
            <person name="Ando A."/>
            <person name="Song Q."/>
            <person name="De L."/>
            <person name="Hulse-Kemp A."/>
            <person name="Ding M."/>
            <person name="Ye W."/>
            <person name="Kirkbride R."/>
            <person name="Jenkins J."/>
            <person name="Plott C."/>
            <person name="Lovell J."/>
            <person name="Lin Y.-M."/>
            <person name="Vaughn R."/>
            <person name="Liu B."/>
            <person name="Li W."/>
            <person name="Simpson S."/>
            <person name="Scheffler B."/>
            <person name="Saski C."/>
            <person name="Grover C."/>
            <person name="Hu G."/>
            <person name="Conover J."/>
            <person name="Carlson J."/>
            <person name="Shu S."/>
            <person name="Boston L."/>
            <person name="Williams M."/>
            <person name="Peterson D."/>
            <person name="Mcgee K."/>
            <person name="Jones D."/>
            <person name="Wendel J."/>
            <person name="Stelly D."/>
            <person name="Grimwood J."/>
            <person name="Schmutz J."/>
        </authorList>
    </citation>
    <scope>NUCLEOTIDE SEQUENCE [LARGE SCALE GENOMIC DNA]</scope>
    <source>
        <strain evidence="1">7179.01</strain>
    </source>
</reference>
<organism evidence="1 2">
    <name type="scientific">Gossypium tomentosum</name>
    <name type="common">Hawaiian cotton</name>
    <name type="synonym">Gossypium sandvicense</name>
    <dbReference type="NCBI Taxonomy" id="34277"/>
    <lineage>
        <taxon>Eukaryota</taxon>
        <taxon>Viridiplantae</taxon>
        <taxon>Streptophyta</taxon>
        <taxon>Embryophyta</taxon>
        <taxon>Tracheophyta</taxon>
        <taxon>Spermatophyta</taxon>
        <taxon>Magnoliopsida</taxon>
        <taxon>eudicotyledons</taxon>
        <taxon>Gunneridae</taxon>
        <taxon>Pentapetalae</taxon>
        <taxon>rosids</taxon>
        <taxon>malvids</taxon>
        <taxon>Malvales</taxon>
        <taxon>Malvaceae</taxon>
        <taxon>Malvoideae</taxon>
        <taxon>Gossypium</taxon>
    </lineage>
</organism>
<keyword evidence="2" id="KW-1185">Reference proteome</keyword>
<accession>A0A5D2IZL5</accession>
<evidence type="ECO:0000313" key="2">
    <source>
        <dbReference type="Proteomes" id="UP000322667"/>
    </source>
</evidence>
<name>A0A5D2IZL5_GOSTO</name>
<gene>
    <name evidence="1" type="ORF">ES332_D10G020700v1</name>
</gene>
<protein>
    <submittedName>
        <fullName evidence="1">Uncharacterized protein</fullName>
    </submittedName>
</protein>
<dbReference type="EMBL" id="CM017632">
    <property type="protein sequence ID" value="TYH47764.1"/>
    <property type="molecule type" value="Genomic_DNA"/>
</dbReference>
<dbReference type="AlphaFoldDB" id="A0A5D2IZL5"/>